<dbReference type="KEGG" id="bgp:BGL_1c27060"/>
<dbReference type="HOGENOM" id="CLU_1792831_0_0_4"/>
<dbReference type="Proteomes" id="UP000031838">
    <property type="component" value="Chromosome 1"/>
</dbReference>
<sequence>MTLALQIDWATGAVHLEQVRIDVDAGGALAADVQALCGAPETTRSGALRYRVTKKVALRGYAAACVIDVAGGRVRGVAVLFELIRFFDASITESKIVQAVAAASGLRVASPHPTKAMLEPCPWGKAEFAFDPRQGDLTLELQYA</sequence>
<dbReference type="RefSeq" id="WP_042625546.1">
    <property type="nucleotide sequence ID" value="NZ_CP002580.1"/>
</dbReference>
<accession>A0A0B6S1J3</accession>
<reference evidence="1 2" key="2">
    <citation type="journal article" date="2016" name="Appl. Microbiol. Biotechnol.">
        <title>Mutations improving production and secretion of extracellular lipase by Burkholderia glumae PG1.</title>
        <authorList>
            <person name="Knapp A."/>
            <person name="Voget S."/>
            <person name="Gao R."/>
            <person name="Zaburannyi N."/>
            <person name="Krysciak D."/>
            <person name="Breuer M."/>
            <person name="Hauer B."/>
            <person name="Streit W.R."/>
            <person name="Muller R."/>
            <person name="Daniel R."/>
            <person name="Jaeger K.E."/>
        </authorList>
    </citation>
    <scope>NUCLEOTIDE SEQUENCE [LARGE SCALE GENOMIC DNA]</scope>
    <source>
        <strain evidence="1 2">PG1</strain>
    </source>
</reference>
<dbReference type="AlphaFoldDB" id="A0A0B6S1J3"/>
<keyword evidence="2" id="KW-1185">Reference proteome</keyword>
<protein>
    <submittedName>
        <fullName evidence="1">Uncharacterized protein</fullName>
    </submittedName>
</protein>
<proteinExistence type="predicted"/>
<dbReference type="EMBL" id="CP002580">
    <property type="protein sequence ID" value="AJK47190.1"/>
    <property type="molecule type" value="Genomic_DNA"/>
</dbReference>
<evidence type="ECO:0000313" key="1">
    <source>
        <dbReference type="EMBL" id="AJK47190.1"/>
    </source>
</evidence>
<organism evidence="1 2">
    <name type="scientific">Burkholderia plantarii</name>
    <dbReference type="NCBI Taxonomy" id="41899"/>
    <lineage>
        <taxon>Bacteria</taxon>
        <taxon>Pseudomonadati</taxon>
        <taxon>Pseudomonadota</taxon>
        <taxon>Betaproteobacteria</taxon>
        <taxon>Burkholderiales</taxon>
        <taxon>Burkholderiaceae</taxon>
        <taxon>Burkholderia</taxon>
    </lineage>
</organism>
<evidence type="ECO:0000313" key="2">
    <source>
        <dbReference type="Proteomes" id="UP000031838"/>
    </source>
</evidence>
<name>A0A0B6S1J3_BURPL</name>
<reference evidence="2" key="1">
    <citation type="submission" date="2011-03" db="EMBL/GenBank/DDBJ databases">
        <authorList>
            <person name="Voget S."/>
            <person name="Streit W.R."/>
            <person name="Jaeger K.E."/>
            <person name="Daniel R."/>
        </authorList>
    </citation>
    <scope>NUCLEOTIDE SEQUENCE [LARGE SCALE GENOMIC DNA]</scope>
    <source>
        <strain evidence="2">PG1</strain>
    </source>
</reference>
<gene>
    <name evidence="1" type="ORF">BGL_1c27060</name>
</gene>